<sequence length="249" mass="26563">MLILLPPSESKTGRTRGRPVDPDRLSFPQLTDTRRAVAAAVATVSAHPDAADVLGVSPNLTREIARNTTLRTAPSSPASQVYSGVLFDALDHGSLDGAAKRRANRWLVVVSALYGAVRPTDAIAPYRLSMAVNLPGVGPLASAWKPELSEVLPEAAGRGLVVDCRSSTYAAAWTPQGPLADRWVQVRVPGATHMAKHTRGLVARHLCEVGRDVRKVPQLVDVLTDAFEVSLTPPPRAGRPWVLDATARA</sequence>
<reference evidence="2" key="1">
    <citation type="submission" date="2024-05" db="EMBL/GenBank/DDBJ databases">
        <authorList>
            <person name="Kim S."/>
            <person name="Heo J."/>
            <person name="Choi H."/>
            <person name="Choi Y."/>
            <person name="Kwon S.-W."/>
            <person name="Kim Y."/>
        </authorList>
    </citation>
    <scope>NUCLEOTIDE SEQUENCE</scope>
    <source>
        <strain evidence="2">KACC 23699</strain>
    </source>
</reference>
<dbReference type="PANTHER" id="PTHR30283">
    <property type="entry name" value="PEROXIDE STRESS RESPONSE PROTEIN YAAA"/>
    <property type="match status" value="1"/>
</dbReference>
<accession>A0AAU7JU65</accession>
<dbReference type="GO" id="GO:0005829">
    <property type="term" value="C:cytosol"/>
    <property type="evidence" value="ECO:0007669"/>
    <property type="project" value="TreeGrafter"/>
</dbReference>
<evidence type="ECO:0000313" key="2">
    <source>
        <dbReference type="EMBL" id="XBO43758.1"/>
    </source>
</evidence>
<dbReference type="InterPro" id="IPR005583">
    <property type="entry name" value="YaaA"/>
</dbReference>
<protein>
    <submittedName>
        <fullName evidence="2">Peroxide stress protein YaaA</fullName>
    </submittedName>
</protein>
<dbReference type="Pfam" id="PF03883">
    <property type="entry name" value="H2O2_YaaD"/>
    <property type="match status" value="1"/>
</dbReference>
<name>A0AAU7JU65_9MICO</name>
<gene>
    <name evidence="2" type="ORF">ABEG17_00040</name>
</gene>
<feature type="region of interest" description="Disordered" evidence="1">
    <location>
        <begin position="1"/>
        <end position="23"/>
    </location>
</feature>
<dbReference type="RefSeq" id="WP_406831209.1">
    <property type="nucleotide sequence ID" value="NZ_CP157483.1"/>
</dbReference>
<dbReference type="PANTHER" id="PTHR30283:SF4">
    <property type="entry name" value="PEROXIDE STRESS RESISTANCE PROTEIN YAAA"/>
    <property type="match status" value="1"/>
</dbReference>
<organism evidence="2">
    <name type="scientific">Pedococcus sp. KACC 23699</name>
    <dbReference type="NCBI Taxonomy" id="3149228"/>
    <lineage>
        <taxon>Bacteria</taxon>
        <taxon>Bacillati</taxon>
        <taxon>Actinomycetota</taxon>
        <taxon>Actinomycetes</taxon>
        <taxon>Micrococcales</taxon>
        <taxon>Intrasporangiaceae</taxon>
        <taxon>Pedococcus</taxon>
    </lineage>
</organism>
<evidence type="ECO:0000256" key="1">
    <source>
        <dbReference type="SAM" id="MobiDB-lite"/>
    </source>
</evidence>
<proteinExistence type="predicted"/>
<dbReference type="AlphaFoldDB" id="A0AAU7JU65"/>
<dbReference type="GO" id="GO:0033194">
    <property type="term" value="P:response to hydroperoxide"/>
    <property type="evidence" value="ECO:0007669"/>
    <property type="project" value="TreeGrafter"/>
</dbReference>
<dbReference type="EMBL" id="CP157483">
    <property type="protein sequence ID" value="XBO43758.1"/>
    <property type="molecule type" value="Genomic_DNA"/>
</dbReference>